<name>A0AAD4PU79_9EURO</name>
<evidence type="ECO:0000313" key="15">
    <source>
        <dbReference type="EMBL" id="KAH8688998.1"/>
    </source>
</evidence>
<comment type="caution">
    <text evidence="15">The sequence shown here is derived from an EMBL/GenBank/DDBJ whole genome shotgun (WGS) entry which is preliminary data.</text>
</comment>
<evidence type="ECO:0000259" key="14">
    <source>
        <dbReference type="PROSITE" id="PS51695"/>
    </source>
</evidence>
<comment type="cofactor">
    <cofactor evidence="12">
        <name>Ca(2+)</name>
        <dbReference type="ChEBI" id="CHEBI:29108"/>
    </cofactor>
    <text evidence="12">Binds 1 Ca(2+) ion per subunit.</text>
</comment>
<dbReference type="GO" id="GO:0005576">
    <property type="term" value="C:extracellular region"/>
    <property type="evidence" value="ECO:0007669"/>
    <property type="project" value="UniProtKB-SubCell"/>
</dbReference>
<dbReference type="GeneID" id="70244949"/>
<dbReference type="GO" id="GO:0008240">
    <property type="term" value="F:tripeptidyl-peptidase activity"/>
    <property type="evidence" value="ECO:0007669"/>
    <property type="project" value="UniProtKB-EC"/>
</dbReference>
<dbReference type="Pfam" id="PF09286">
    <property type="entry name" value="Pro-kuma_activ"/>
    <property type="match status" value="1"/>
</dbReference>
<dbReference type="InterPro" id="IPR015366">
    <property type="entry name" value="S53_propep"/>
</dbReference>
<feature type="active site" description="Charge relay system" evidence="12">
    <location>
        <position position="557"/>
    </location>
</feature>
<dbReference type="SUPFAM" id="SSF54897">
    <property type="entry name" value="Protease propeptides/inhibitors"/>
    <property type="match status" value="1"/>
</dbReference>
<dbReference type="InterPro" id="IPR030400">
    <property type="entry name" value="Sedolisin_dom"/>
</dbReference>
<organism evidence="15 16">
    <name type="scientific">Talaromyces proteolyticus</name>
    <dbReference type="NCBI Taxonomy" id="1131652"/>
    <lineage>
        <taxon>Eukaryota</taxon>
        <taxon>Fungi</taxon>
        <taxon>Dikarya</taxon>
        <taxon>Ascomycota</taxon>
        <taxon>Pezizomycotina</taxon>
        <taxon>Eurotiomycetes</taxon>
        <taxon>Eurotiomycetidae</taxon>
        <taxon>Eurotiales</taxon>
        <taxon>Trichocomaceae</taxon>
        <taxon>Talaromyces</taxon>
        <taxon>Talaromyces sect. Bacilispori</taxon>
    </lineage>
</organism>
<comment type="catalytic activity">
    <reaction evidence="1">
        <text>Release of an N-terminal tripeptide from a polypeptide.</text>
        <dbReference type="EC" id="3.4.14.10"/>
    </reaction>
</comment>
<keyword evidence="8 12" id="KW-0378">Hydrolase</keyword>
<evidence type="ECO:0000256" key="11">
    <source>
        <dbReference type="ARBA" id="ARBA00023145"/>
    </source>
</evidence>
<dbReference type="GO" id="GO:0046872">
    <property type="term" value="F:metal ion binding"/>
    <property type="evidence" value="ECO:0007669"/>
    <property type="project" value="UniProtKB-UniRule"/>
</dbReference>
<dbReference type="CDD" id="cd11377">
    <property type="entry name" value="Pro-peptidase_S53"/>
    <property type="match status" value="1"/>
</dbReference>
<dbReference type="PANTHER" id="PTHR14218:SF19">
    <property type="entry name" value="SERINE PROTEASE AORO, PUTATIVE (AFU_ORTHOLOGUE AFUA_6G10250)-RELATED"/>
    <property type="match status" value="1"/>
</dbReference>
<keyword evidence="9 12" id="KW-0720">Serine protease</keyword>
<keyword evidence="7 13" id="KW-0732">Signal</keyword>
<evidence type="ECO:0000256" key="10">
    <source>
        <dbReference type="ARBA" id="ARBA00022837"/>
    </source>
</evidence>
<dbReference type="Gene3D" id="3.40.50.200">
    <property type="entry name" value="Peptidase S8/S53 domain"/>
    <property type="match status" value="1"/>
</dbReference>
<evidence type="ECO:0000256" key="7">
    <source>
        <dbReference type="ARBA" id="ARBA00022729"/>
    </source>
</evidence>
<keyword evidence="16" id="KW-1185">Reference proteome</keyword>
<accession>A0AAD4PU79</accession>
<comment type="subcellular location">
    <subcellularLocation>
        <location evidence="3">Secreted</location>
        <location evidence="3">Extracellular space</location>
    </subcellularLocation>
</comment>
<keyword evidence="10 12" id="KW-0106">Calcium</keyword>
<evidence type="ECO:0000256" key="8">
    <source>
        <dbReference type="ARBA" id="ARBA00022801"/>
    </source>
</evidence>
<sequence>MHWIKALSTAILANAICTVSSSTKSPSPGSHILHERRSYTPASWIKRSQAPRDMLLPIRVGISSQNIDQGHDYLMDISDPTSENFGRHWTPEQVHDFFSPSKEVVEEVRQWLVLSGIEKHRHNVAPSRGNVQFHATVDEAEALLGTRYDVWEHVDTGRMSVSCDEYHVSSDIRHHIDFITPTIGLDTASGFSLGPRNPKLEKRAKANLAHGSEMELAVKNPQSIKEASCSDNVTPQCIKDLYQISSPSANTTQTGNDLGLYEYLQSYDQFNLDWFLSQYSPHIPNGTHPESKNIDGGRAPELAGRGGSETLLDLQMAYPIIYPQGIRIFQTYSIDLGGSNGWTGIFNQFLDALDASYCTYDGGDDPKIDPHFPDGRSWNRTRQCGVHKPTNVISISYIVAEDAYTPAYATRQCHEYMKLGLMGTSVIVASGDNGTVSRFPDEGCLAGGSQRPGFPTACPYVTSVGATQIPPNGTIHDPEVAVLVNDIGFTSGGGFSNVFSRPSYQDDAVSSFLSNNTRLPKSTTYNSTSRGFPDISAVGWNIASVFQNSTAVDSGTSASAPIFASMINLINGERISAGKSPLGFLNPFLYKNSDLFNDVVGGYNWGCNAEVAFYASKGWDPVTGLGTPNYPKLRDALLNLP</sequence>
<evidence type="ECO:0000256" key="5">
    <source>
        <dbReference type="ARBA" id="ARBA00022670"/>
    </source>
</evidence>
<dbReference type="SMART" id="SM00944">
    <property type="entry name" value="Pro-kuma_activ"/>
    <property type="match status" value="1"/>
</dbReference>
<dbReference type="InterPro" id="IPR000209">
    <property type="entry name" value="Peptidase_S8/S53_dom"/>
</dbReference>
<gene>
    <name evidence="15" type="ORF">BGW36DRAFT_365531</name>
</gene>
<feature type="binding site" evidence="12">
    <location>
        <position position="599"/>
    </location>
    <ligand>
        <name>Ca(2+)</name>
        <dbReference type="ChEBI" id="CHEBI:29108"/>
    </ligand>
</feature>
<keyword evidence="5 12" id="KW-0645">Protease</keyword>
<dbReference type="SUPFAM" id="SSF52743">
    <property type="entry name" value="Subtilisin-like"/>
    <property type="match status" value="1"/>
</dbReference>
<evidence type="ECO:0000256" key="6">
    <source>
        <dbReference type="ARBA" id="ARBA00022723"/>
    </source>
</evidence>
<evidence type="ECO:0000256" key="12">
    <source>
        <dbReference type="PROSITE-ProRule" id="PRU01032"/>
    </source>
</evidence>
<dbReference type="Proteomes" id="UP001201262">
    <property type="component" value="Unassembled WGS sequence"/>
</dbReference>
<feature type="binding site" evidence="12">
    <location>
        <position position="618"/>
    </location>
    <ligand>
        <name>Ca(2+)</name>
        <dbReference type="ChEBI" id="CHEBI:29108"/>
    </ligand>
</feature>
<dbReference type="EC" id="3.4.14.10" evidence="4"/>
<dbReference type="InterPro" id="IPR036852">
    <property type="entry name" value="Peptidase_S8/S53_dom_sf"/>
</dbReference>
<evidence type="ECO:0000256" key="4">
    <source>
        <dbReference type="ARBA" id="ARBA00012462"/>
    </source>
</evidence>
<dbReference type="InterPro" id="IPR050819">
    <property type="entry name" value="Tripeptidyl-peptidase_I"/>
</dbReference>
<evidence type="ECO:0000256" key="3">
    <source>
        <dbReference type="ARBA" id="ARBA00004239"/>
    </source>
</evidence>
<feature type="signal peptide" evidence="13">
    <location>
        <begin position="1"/>
        <end position="22"/>
    </location>
</feature>
<comment type="function">
    <text evidence="2">Secreted tripeptidyl-peptidase which degrades proteins at acidic pHs and is involved in virulence.</text>
</comment>
<protein>
    <recommendedName>
        <fullName evidence="4">tripeptidyl-peptidase II</fullName>
        <ecNumber evidence="4">3.4.14.10</ecNumber>
    </recommendedName>
</protein>
<dbReference type="GO" id="GO:0006508">
    <property type="term" value="P:proteolysis"/>
    <property type="evidence" value="ECO:0007669"/>
    <property type="project" value="UniProtKB-KW"/>
</dbReference>
<feature type="active site" description="Charge relay system" evidence="12">
    <location>
        <position position="309"/>
    </location>
</feature>
<dbReference type="PANTHER" id="PTHR14218">
    <property type="entry name" value="PROTEASE S8 TRIPEPTIDYL PEPTIDASE I CLN2"/>
    <property type="match status" value="1"/>
</dbReference>
<dbReference type="GO" id="GO:0004252">
    <property type="term" value="F:serine-type endopeptidase activity"/>
    <property type="evidence" value="ECO:0007669"/>
    <property type="project" value="UniProtKB-UniRule"/>
</dbReference>
<proteinExistence type="predicted"/>
<evidence type="ECO:0000256" key="2">
    <source>
        <dbReference type="ARBA" id="ARBA00002451"/>
    </source>
</evidence>
<keyword evidence="6 12" id="KW-0479">Metal-binding</keyword>
<feature type="domain" description="Peptidase S53" evidence="14">
    <location>
        <begin position="232"/>
        <end position="640"/>
    </location>
</feature>
<evidence type="ECO:0000256" key="13">
    <source>
        <dbReference type="SAM" id="SignalP"/>
    </source>
</evidence>
<dbReference type="RefSeq" id="XP_046065424.1">
    <property type="nucleotide sequence ID" value="XM_046214662.1"/>
</dbReference>
<dbReference type="CDD" id="cd04056">
    <property type="entry name" value="Peptidases_S53"/>
    <property type="match status" value="1"/>
</dbReference>
<feature type="binding site" evidence="12">
    <location>
        <position position="620"/>
    </location>
    <ligand>
        <name>Ca(2+)</name>
        <dbReference type="ChEBI" id="CHEBI:29108"/>
    </ligand>
</feature>
<dbReference type="PROSITE" id="PS51695">
    <property type="entry name" value="SEDOLISIN"/>
    <property type="match status" value="1"/>
</dbReference>
<feature type="chain" id="PRO_5042017365" description="tripeptidyl-peptidase II" evidence="13">
    <location>
        <begin position="23"/>
        <end position="641"/>
    </location>
</feature>
<evidence type="ECO:0000313" key="16">
    <source>
        <dbReference type="Proteomes" id="UP001201262"/>
    </source>
</evidence>
<dbReference type="Pfam" id="PF00082">
    <property type="entry name" value="Peptidase_S8"/>
    <property type="match status" value="1"/>
</dbReference>
<feature type="active site" description="Charge relay system" evidence="12">
    <location>
        <position position="313"/>
    </location>
</feature>
<feature type="binding site" evidence="12">
    <location>
        <position position="598"/>
    </location>
    <ligand>
        <name>Ca(2+)</name>
        <dbReference type="ChEBI" id="CHEBI:29108"/>
    </ligand>
</feature>
<dbReference type="AlphaFoldDB" id="A0AAD4PU79"/>
<keyword evidence="11" id="KW-0865">Zymogen</keyword>
<dbReference type="EMBL" id="JAJTJA010000016">
    <property type="protein sequence ID" value="KAH8688998.1"/>
    <property type="molecule type" value="Genomic_DNA"/>
</dbReference>
<reference evidence="15" key="1">
    <citation type="submission" date="2021-12" db="EMBL/GenBank/DDBJ databases">
        <title>Convergent genome expansion in fungi linked to evolution of root-endophyte symbiosis.</title>
        <authorList>
            <consortium name="DOE Joint Genome Institute"/>
            <person name="Ke Y.-H."/>
            <person name="Bonito G."/>
            <person name="Liao H.-L."/>
            <person name="Looney B."/>
            <person name="Rojas-Flechas A."/>
            <person name="Nash J."/>
            <person name="Hameed K."/>
            <person name="Schadt C."/>
            <person name="Martin F."/>
            <person name="Crous P.W."/>
            <person name="Miettinen O."/>
            <person name="Magnuson J.K."/>
            <person name="Labbe J."/>
            <person name="Jacobson D."/>
            <person name="Doktycz M.J."/>
            <person name="Veneault-Fourrey C."/>
            <person name="Kuo A."/>
            <person name="Mondo S."/>
            <person name="Calhoun S."/>
            <person name="Riley R."/>
            <person name="Ohm R."/>
            <person name="LaButti K."/>
            <person name="Andreopoulos B."/>
            <person name="Pangilinan J."/>
            <person name="Nolan M."/>
            <person name="Tritt A."/>
            <person name="Clum A."/>
            <person name="Lipzen A."/>
            <person name="Daum C."/>
            <person name="Barry K."/>
            <person name="Grigoriev I.V."/>
            <person name="Vilgalys R."/>
        </authorList>
    </citation>
    <scope>NUCLEOTIDE SEQUENCE</scope>
    <source>
        <strain evidence="15">PMI_201</strain>
    </source>
</reference>
<evidence type="ECO:0000256" key="1">
    <source>
        <dbReference type="ARBA" id="ARBA00001910"/>
    </source>
</evidence>
<evidence type="ECO:0000256" key="9">
    <source>
        <dbReference type="ARBA" id="ARBA00022825"/>
    </source>
</evidence>